<reference evidence="3 4" key="1">
    <citation type="journal article" date="2021" name="Nat. Plants">
        <title>The Taxus genome provides insights into paclitaxel biosynthesis.</title>
        <authorList>
            <person name="Xiong X."/>
            <person name="Gou J."/>
            <person name="Liao Q."/>
            <person name="Li Y."/>
            <person name="Zhou Q."/>
            <person name="Bi G."/>
            <person name="Li C."/>
            <person name="Du R."/>
            <person name="Wang X."/>
            <person name="Sun T."/>
            <person name="Guo L."/>
            <person name="Liang H."/>
            <person name="Lu P."/>
            <person name="Wu Y."/>
            <person name="Zhang Z."/>
            <person name="Ro D.K."/>
            <person name="Shang Y."/>
            <person name="Huang S."/>
            <person name="Yan J."/>
        </authorList>
    </citation>
    <scope>NUCLEOTIDE SEQUENCE [LARGE SCALE GENOMIC DNA]</scope>
    <source>
        <strain evidence="3">Ta-2019</strain>
    </source>
</reference>
<feature type="compositionally biased region" description="Basic and acidic residues" evidence="2">
    <location>
        <begin position="50"/>
        <end position="60"/>
    </location>
</feature>
<accession>A0AA38C3J7</accession>
<keyword evidence="1" id="KW-0175">Coiled coil</keyword>
<feature type="compositionally biased region" description="Low complexity" evidence="2">
    <location>
        <begin position="89"/>
        <end position="110"/>
    </location>
</feature>
<keyword evidence="4" id="KW-1185">Reference proteome</keyword>
<feature type="compositionally biased region" description="Polar residues" evidence="2">
    <location>
        <begin position="62"/>
        <end position="75"/>
    </location>
</feature>
<protein>
    <submittedName>
        <fullName evidence="3">Uncharacterized protein</fullName>
    </submittedName>
</protein>
<evidence type="ECO:0000313" key="4">
    <source>
        <dbReference type="Proteomes" id="UP000824469"/>
    </source>
</evidence>
<dbReference type="EMBL" id="JAHRHJ020003813">
    <property type="protein sequence ID" value="KAH9290354.1"/>
    <property type="molecule type" value="Genomic_DNA"/>
</dbReference>
<feature type="coiled-coil region" evidence="1">
    <location>
        <begin position="273"/>
        <end position="300"/>
    </location>
</feature>
<comment type="caution">
    <text evidence="3">The sequence shown here is derived from an EMBL/GenBank/DDBJ whole genome shotgun (WGS) entry which is preliminary data.</text>
</comment>
<feature type="compositionally biased region" description="Basic and acidic residues" evidence="2">
    <location>
        <begin position="323"/>
        <end position="333"/>
    </location>
</feature>
<sequence>FTTSPLGSAPPRSKKQLKGKAAEGEPSTIQEEAPESPLPSEPEQVITLDSPEKELTEDSPIRPSTQDVGIATTSEVPYIPSSSLPPLPQMSTTTPLVVSSPPSSTLSPASSSIFSSLADLSSSISSLISGLPSLPMSSAAAVSLPPVGMSSAILSMPPPRVSTFFPSSTVAASPSVSGPSSIGPAWISQQLSQPKRKVPIAPMDFSVIPAKGAKKHKPVTRFSKSAAGERVMEIAYPDPTKEKEDLSPADFTVTQVTMGTSSENLQGEALSAVDALCEKLQETKEEKRLLKEQNKYLLQALQKMGSAPPTTAAETPELLSQEKINEYSKIGEQ</sequence>
<feature type="non-terminal residue" evidence="3">
    <location>
        <position position="1"/>
    </location>
</feature>
<dbReference type="AlphaFoldDB" id="A0AA38C3J7"/>
<feature type="region of interest" description="Disordered" evidence="2">
    <location>
        <begin position="304"/>
        <end position="333"/>
    </location>
</feature>
<proteinExistence type="predicted"/>
<organism evidence="3 4">
    <name type="scientific">Taxus chinensis</name>
    <name type="common">Chinese yew</name>
    <name type="synonym">Taxus wallichiana var. chinensis</name>
    <dbReference type="NCBI Taxonomy" id="29808"/>
    <lineage>
        <taxon>Eukaryota</taxon>
        <taxon>Viridiplantae</taxon>
        <taxon>Streptophyta</taxon>
        <taxon>Embryophyta</taxon>
        <taxon>Tracheophyta</taxon>
        <taxon>Spermatophyta</taxon>
        <taxon>Pinopsida</taxon>
        <taxon>Pinidae</taxon>
        <taxon>Conifers II</taxon>
        <taxon>Cupressales</taxon>
        <taxon>Taxaceae</taxon>
        <taxon>Taxus</taxon>
    </lineage>
</organism>
<feature type="non-terminal residue" evidence="3">
    <location>
        <position position="333"/>
    </location>
</feature>
<name>A0AA38C3J7_TAXCH</name>
<evidence type="ECO:0000256" key="1">
    <source>
        <dbReference type="SAM" id="Coils"/>
    </source>
</evidence>
<gene>
    <name evidence="3" type="ORF">KI387_034471</name>
</gene>
<evidence type="ECO:0000313" key="3">
    <source>
        <dbReference type="EMBL" id="KAH9290354.1"/>
    </source>
</evidence>
<dbReference type="Proteomes" id="UP000824469">
    <property type="component" value="Unassembled WGS sequence"/>
</dbReference>
<evidence type="ECO:0000256" key="2">
    <source>
        <dbReference type="SAM" id="MobiDB-lite"/>
    </source>
</evidence>
<feature type="region of interest" description="Disordered" evidence="2">
    <location>
        <begin position="1"/>
        <end position="110"/>
    </location>
</feature>